<dbReference type="SUPFAM" id="SSF48371">
    <property type="entry name" value="ARM repeat"/>
    <property type="match status" value="1"/>
</dbReference>
<feature type="compositionally biased region" description="Acidic residues" evidence="2">
    <location>
        <begin position="510"/>
        <end position="525"/>
    </location>
</feature>
<feature type="region of interest" description="Disordered" evidence="2">
    <location>
        <begin position="494"/>
        <end position="532"/>
    </location>
</feature>
<reference evidence="6" key="1">
    <citation type="submission" date="2017-02" db="UniProtKB">
        <authorList>
            <consortium name="WormBaseParasite"/>
        </authorList>
    </citation>
    <scope>IDENTIFICATION</scope>
</reference>
<dbReference type="EMBL" id="UZAE01001234">
    <property type="protein sequence ID" value="VDN98366.1"/>
    <property type="molecule type" value="Genomic_DNA"/>
</dbReference>
<dbReference type="Pfam" id="PF03914">
    <property type="entry name" value="CBF"/>
    <property type="match status" value="1"/>
</dbReference>
<dbReference type="OrthoDB" id="28947at2759"/>
<evidence type="ECO:0000256" key="2">
    <source>
        <dbReference type="SAM" id="MobiDB-lite"/>
    </source>
</evidence>
<evidence type="ECO:0000313" key="4">
    <source>
        <dbReference type="EMBL" id="VDN98366.1"/>
    </source>
</evidence>
<feature type="compositionally biased region" description="Acidic residues" evidence="2">
    <location>
        <begin position="740"/>
        <end position="788"/>
    </location>
</feature>
<feature type="region of interest" description="Disordered" evidence="2">
    <location>
        <begin position="740"/>
        <end position="802"/>
    </location>
</feature>
<protein>
    <submittedName>
        <fullName evidence="6">CBF domain-containing protein</fullName>
    </submittedName>
</protein>
<comment type="similarity">
    <text evidence="1">Belongs to the CBF/MAK21 family.</text>
</comment>
<dbReference type="Proteomes" id="UP000278807">
    <property type="component" value="Unassembled WGS sequence"/>
</dbReference>
<evidence type="ECO:0000313" key="5">
    <source>
        <dbReference type="Proteomes" id="UP000278807"/>
    </source>
</evidence>
<evidence type="ECO:0000313" key="6">
    <source>
        <dbReference type="WBParaSite" id="HNAJ_0000250801-mRNA-1"/>
    </source>
</evidence>
<dbReference type="GO" id="GO:0005634">
    <property type="term" value="C:nucleus"/>
    <property type="evidence" value="ECO:0007669"/>
    <property type="project" value="TreeGrafter"/>
</dbReference>
<gene>
    <name evidence="4" type="ORF">HNAJ_LOCUS2507</name>
</gene>
<dbReference type="PANTHER" id="PTHR12048">
    <property type="entry name" value="CCAAT-BINDING FACTOR-RELATED"/>
    <property type="match status" value="1"/>
</dbReference>
<feature type="compositionally biased region" description="Basic residues" evidence="2">
    <location>
        <begin position="827"/>
        <end position="845"/>
    </location>
</feature>
<dbReference type="PANTHER" id="PTHR12048:SF0">
    <property type="entry name" value="CCAAT_ENHANCER-BINDING PROTEIN ZETA"/>
    <property type="match status" value="1"/>
</dbReference>
<feature type="compositionally biased region" description="Basic and acidic residues" evidence="2">
    <location>
        <begin position="789"/>
        <end position="801"/>
    </location>
</feature>
<feature type="compositionally biased region" description="Basic residues" evidence="2">
    <location>
        <begin position="854"/>
        <end position="878"/>
    </location>
</feature>
<accession>A0A0R3T620</accession>
<sequence length="878" mass="99008">YTNLKAEIPENINVALQVAHAKNIFEKYFVVDKMGSLVNTNIYGGNDRFIKEWLAAILHRGTSTDRVLALGYMIREKPLSSLRHIESLLTLISPVKKQLCIKAIEVLADLFETTLLPTKRSLIPFSNRPFSTLSKYQSVLTEELSLKDSKNGADLPTNCQEHILGMWYFEDAIKKYYRQYLTALEKVLLSETFEGEKSKALNAIMNLISKKPECRDIALGIVVNKLGDRSKGFVSKVNYKLRLLCQKYSNLKAVLVEQLRVFLFRPNLLERAKYYAIVFLSCIPLSKNDNHKLLVKDEDGTSDSSVAAVLFKLYLSFFCASIKADELPERLIAALLTGICRVSPFISSDVLSDNVKDINAVFKLVHITSNFTISLQALNFLFQLTVHQPTLRDRFYQALYRKLADPSIRWSARLPTLLKLVYQSIQADTDVERKAAFAQRLLSVALNHPNSGFVAGSLILLEKVRLECNVDVIGSLTQEKVSTEDPGILLPKSIGMVKPSHHENDANVNSDEEYFSDAPGSDDDEGGKKTQDRVDSDVFAWEHKNVATGKRKKLGKTTSAVPVIGYDDTARDPRFARAFGQPCWSLQLLAAHAHPTVAHFAQSLQQKKAFKYQGDPFEDLSVAHFMERFIYKKPKSTTSAPLPGKISATTVNRKKVHAKTLAPDSLAYKNLKTDQVPSDERFIHSYFNFIDDHPAKRVNKDDEDGSDLDEDFDQYLRKHERGLIPDDIDDDEIDEDIDYSTDEEEENEEDADDKNDDDDADFDEELEDLSDDASGVGDEDSDGDFDAMSDDKHNKSDKFDMNKLFVSADEIGNLYDNQEEDGGGAKGQRKWKNKHGRPGLGKRKYNAAGGNKFTNKRKFPQSKNKNKGASKFKKPRRG</sequence>
<dbReference type="InterPro" id="IPR040155">
    <property type="entry name" value="CEBPZ/Mak21-like"/>
</dbReference>
<dbReference type="InterPro" id="IPR016024">
    <property type="entry name" value="ARM-type_fold"/>
</dbReference>
<keyword evidence="5" id="KW-1185">Reference proteome</keyword>
<name>A0A0R3T620_RODNA</name>
<organism evidence="6">
    <name type="scientific">Rodentolepis nana</name>
    <name type="common">Dwarf tapeworm</name>
    <name type="synonym">Hymenolepis nana</name>
    <dbReference type="NCBI Taxonomy" id="102285"/>
    <lineage>
        <taxon>Eukaryota</taxon>
        <taxon>Metazoa</taxon>
        <taxon>Spiralia</taxon>
        <taxon>Lophotrochozoa</taxon>
        <taxon>Platyhelminthes</taxon>
        <taxon>Cestoda</taxon>
        <taxon>Eucestoda</taxon>
        <taxon>Cyclophyllidea</taxon>
        <taxon>Hymenolepididae</taxon>
        <taxon>Rodentolepis</taxon>
    </lineage>
</organism>
<feature type="region of interest" description="Disordered" evidence="2">
    <location>
        <begin position="815"/>
        <end position="878"/>
    </location>
</feature>
<evidence type="ECO:0000256" key="1">
    <source>
        <dbReference type="ARBA" id="ARBA00007797"/>
    </source>
</evidence>
<evidence type="ECO:0000259" key="3">
    <source>
        <dbReference type="Pfam" id="PF03914"/>
    </source>
</evidence>
<reference evidence="4 5" key="2">
    <citation type="submission" date="2018-11" db="EMBL/GenBank/DDBJ databases">
        <authorList>
            <consortium name="Pathogen Informatics"/>
        </authorList>
    </citation>
    <scope>NUCLEOTIDE SEQUENCE [LARGE SCALE GENOMIC DNA]</scope>
</reference>
<dbReference type="STRING" id="102285.A0A0R3T620"/>
<feature type="domain" description="CCAAT-binding factor" evidence="3">
    <location>
        <begin position="374"/>
        <end position="601"/>
    </location>
</feature>
<proteinExistence type="inferred from homology"/>
<dbReference type="InterPro" id="IPR005612">
    <property type="entry name" value="CCAAT-binding_factor"/>
</dbReference>
<dbReference type="WBParaSite" id="HNAJ_0000250801-mRNA-1">
    <property type="protein sequence ID" value="HNAJ_0000250801-mRNA-1"/>
    <property type="gene ID" value="HNAJ_0000250801"/>
</dbReference>
<dbReference type="AlphaFoldDB" id="A0A0R3T620"/>